<dbReference type="RefSeq" id="WP_121443847.1">
    <property type="nucleotide sequence ID" value="NZ_RBIJ01000001.1"/>
</dbReference>
<protein>
    <submittedName>
        <fullName evidence="1">Uncharacterized protein</fullName>
    </submittedName>
</protein>
<name>A0A660LAF9_9BACL</name>
<evidence type="ECO:0000313" key="1">
    <source>
        <dbReference type="EMBL" id="RKQ88963.1"/>
    </source>
</evidence>
<evidence type="ECO:0000313" key="2">
    <source>
        <dbReference type="Proteomes" id="UP000267019"/>
    </source>
</evidence>
<reference evidence="1 2" key="1">
    <citation type="submission" date="2018-10" db="EMBL/GenBank/DDBJ databases">
        <title>Genomic Encyclopedia of Type Strains, Phase IV (KMG-IV): sequencing the most valuable type-strain genomes for metagenomic binning, comparative biology and taxonomic classification.</title>
        <authorList>
            <person name="Goeker M."/>
        </authorList>
    </citation>
    <scope>NUCLEOTIDE SEQUENCE [LARGE SCALE GENOMIC DNA]</scope>
    <source>
        <strain evidence="1 2">DSM 22653</strain>
    </source>
</reference>
<dbReference type="AlphaFoldDB" id="A0A660LAF9"/>
<dbReference type="EMBL" id="RBIJ01000001">
    <property type="protein sequence ID" value="RKQ88963.1"/>
    <property type="molecule type" value="Genomic_DNA"/>
</dbReference>
<comment type="caution">
    <text evidence="1">The sequence shown here is derived from an EMBL/GenBank/DDBJ whole genome shotgun (WGS) entry which is preliminary data.</text>
</comment>
<organism evidence="1 2">
    <name type="scientific">Brockia lithotrophica</name>
    <dbReference type="NCBI Taxonomy" id="933949"/>
    <lineage>
        <taxon>Bacteria</taxon>
        <taxon>Bacillati</taxon>
        <taxon>Bacillota</taxon>
        <taxon>Bacilli</taxon>
        <taxon>Bacillales</taxon>
        <taxon>Bacillales Family X. Incertae Sedis</taxon>
        <taxon>Brockia</taxon>
    </lineage>
</organism>
<proteinExistence type="predicted"/>
<accession>A0A660LAF9</accession>
<dbReference type="Proteomes" id="UP000267019">
    <property type="component" value="Unassembled WGS sequence"/>
</dbReference>
<keyword evidence="2" id="KW-1185">Reference proteome</keyword>
<sequence length="74" mass="8794">MRYRGEFLVTVHERKPNSVEGEITLALPSPRLARRSLDFPPVRRTYAWKREIRVVDGVPREGLSEWVYLLDQRE</sequence>
<gene>
    <name evidence="1" type="ORF">C7438_0616</name>
</gene>